<dbReference type="InterPro" id="IPR007362">
    <property type="entry name" value="DUF429"/>
</dbReference>
<name>A0ABZ2MHN4_9MICO</name>
<dbReference type="Proteomes" id="UP001382727">
    <property type="component" value="Chromosome"/>
</dbReference>
<gene>
    <name evidence="1" type="ORF">V1351_00580</name>
</gene>
<accession>A0ABZ2MHN4</accession>
<dbReference type="EMBL" id="CP144913">
    <property type="protein sequence ID" value="WXB76585.1"/>
    <property type="molecule type" value="Genomic_DNA"/>
</dbReference>
<proteinExistence type="predicted"/>
<reference evidence="1 2" key="1">
    <citation type="submission" date="2024-02" db="EMBL/GenBank/DDBJ databases">
        <title>Janibacter sp. nov., isolated from gut of marine sandworm.</title>
        <authorList>
            <person name="Kim B."/>
            <person name="Jun M.O."/>
            <person name="Shin N.-R."/>
        </authorList>
    </citation>
    <scope>NUCLEOTIDE SEQUENCE [LARGE SCALE GENOMIC DNA]</scope>
    <source>
        <strain evidence="1 2">A1S7</strain>
    </source>
</reference>
<dbReference type="RefSeq" id="WP_338749702.1">
    <property type="nucleotide sequence ID" value="NZ_CP144913.1"/>
</dbReference>
<keyword evidence="2" id="KW-1185">Reference proteome</keyword>
<evidence type="ECO:0000313" key="2">
    <source>
        <dbReference type="Proteomes" id="UP001382727"/>
    </source>
</evidence>
<sequence length="236" mass="24871">MSPHTSRLGVQRPRVVGIDACKQGWIGVTNDLRGYFGANITEVLAVILDEGDLDVVAIDIPIGLPVNGSRQADSLARRLVGGRASSVFSTPVRAALGAPSHAEATAISVQSTGKGISQQAYALRKKILEVDSWARIASQPVIEVHPEVCFAVMNGEALRHPKSSWAGFEQRRRILAKSGFCLPSDLGTAGELAATDDVLDAAAAAWTAARFAQGTAVSYPSTPENFGDGHEAAIWA</sequence>
<organism evidence="1 2">
    <name type="scientific">Janibacter alittae</name>
    <dbReference type="NCBI Taxonomy" id="3115209"/>
    <lineage>
        <taxon>Bacteria</taxon>
        <taxon>Bacillati</taxon>
        <taxon>Actinomycetota</taxon>
        <taxon>Actinomycetes</taxon>
        <taxon>Micrococcales</taxon>
        <taxon>Intrasporangiaceae</taxon>
        <taxon>Janibacter</taxon>
    </lineage>
</organism>
<dbReference type="Pfam" id="PF04250">
    <property type="entry name" value="DUF429"/>
    <property type="match status" value="1"/>
</dbReference>
<evidence type="ECO:0000313" key="1">
    <source>
        <dbReference type="EMBL" id="WXB76585.1"/>
    </source>
</evidence>
<protein>
    <submittedName>
        <fullName evidence="1">DUF429 domain-containing protein</fullName>
    </submittedName>
</protein>